<feature type="transmembrane region" description="Helical" evidence="7">
    <location>
        <begin position="272"/>
        <end position="294"/>
    </location>
</feature>
<comment type="subcellular location">
    <subcellularLocation>
        <location evidence="1">Cell membrane</location>
        <topology evidence="1">Multi-pass membrane protein</topology>
    </subcellularLocation>
</comment>
<evidence type="ECO:0000256" key="1">
    <source>
        <dbReference type="ARBA" id="ARBA00004651"/>
    </source>
</evidence>
<dbReference type="PANTHER" id="PTHR30213">
    <property type="entry name" value="INNER MEMBRANE PROTEIN YHJD"/>
    <property type="match status" value="1"/>
</dbReference>
<sequence>MTDVAGEARERARRSRAPGPTAPEPPPARSTAESSAAESSTAQPSTAEPSTVGQDPAATPAGDERPTDVVARPQPSSQPPFQPPSQRGTDAAPVQAASTSRSATARQAEPAPAADAPPDAPTVRLTADGQPRPYGRRGIWRVTTRTLVRAWDDNIFSEAASAAFWQTLSLPPLLLGLLGSLGYIGGWFGPDTIELAQQQLIRGASTVFSSNAVDEIIGPTITTLLTTGRSELVSLGFVISLWSGSSAMSSFVDAITRAHDQYGVRNPVWQRILALLMYVVALVGGIISLPLLALGPDRLPKLLPASWQDTAVTLIGWLYYPVLAVGLILALTTLYKLALPAKPPWHRGLPGAVLAAVVFLVGATGLRIYISWLTTTGYTYGALAAPIAFLLAAFFIGLAIVLGAHFNAAIQHFWPKKLKDRRGTVPQPPLS</sequence>
<evidence type="ECO:0000256" key="6">
    <source>
        <dbReference type="SAM" id="MobiDB-lite"/>
    </source>
</evidence>
<evidence type="ECO:0000313" key="8">
    <source>
        <dbReference type="EMBL" id="GAA1832693.1"/>
    </source>
</evidence>
<dbReference type="EMBL" id="BAAAQK010000003">
    <property type="protein sequence ID" value="GAA1832693.1"/>
    <property type="molecule type" value="Genomic_DNA"/>
</dbReference>
<dbReference type="PANTHER" id="PTHR30213:SF0">
    <property type="entry name" value="UPF0761 MEMBRANE PROTEIN YIHY"/>
    <property type="match status" value="1"/>
</dbReference>
<evidence type="ECO:0000313" key="9">
    <source>
        <dbReference type="Proteomes" id="UP001500449"/>
    </source>
</evidence>
<proteinExistence type="predicted"/>
<dbReference type="Proteomes" id="UP001500449">
    <property type="component" value="Unassembled WGS sequence"/>
</dbReference>
<feature type="compositionally biased region" description="Low complexity" evidence="6">
    <location>
        <begin position="29"/>
        <end position="48"/>
    </location>
</feature>
<accession>A0ABN2MNW9</accession>
<name>A0ABN2MNW9_9PSEU</name>
<protein>
    <submittedName>
        <fullName evidence="8">Uncharacterized protein</fullName>
    </submittedName>
</protein>
<keyword evidence="3 7" id="KW-0812">Transmembrane</keyword>
<gene>
    <name evidence="8" type="ORF">GCM10009836_08530</name>
</gene>
<feature type="compositionally biased region" description="Low complexity" evidence="6">
    <location>
        <begin position="95"/>
        <end position="117"/>
    </location>
</feature>
<feature type="compositionally biased region" description="Basic and acidic residues" evidence="6">
    <location>
        <begin position="1"/>
        <end position="10"/>
    </location>
</feature>
<keyword evidence="2" id="KW-1003">Cell membrane</keyword>
<feature type="transmembrane region" description="Helical" evidence="7">
    <location>
        <begin position="349"/>
        <end position="370"/>
    </location>
</feature>
<dbReference type="InterPro" id="IPR017039">
    <property type="entry name" value="Virul_fac_BrkB"/>
</dbReference>
<organism evidence="8 9">
    <name type="scientific">Pseudonocardia ailaonensis</name>
    <dbReference type="NCBI Taxonomy" id="367279"/>
    <lineage>
        <taxon>Bacteria</taxon>
        <taxon>Bacillati</taxon>
        <taxon>Actinomycetota</taxon>
        <taxon>Actinomycetes</taxon>
        <taxon>Pseudonocardiales</taxon>
        <taxon>Pseudonocardiaceae</taxon>
        <taxon>Pseudonocardia</taxon>
    </lineage>
</organism>
<keyword evidence="5 7" id="KW-0472">Membrane</keyword>
<evidence type="ECO:0000256" key="2">
    <source>
        <dbReference type="ARBA" id="ARBA00022475"/>
    </source>
</evidence>
<evidence type="ECO:0000256" key="4">
    <source>
        <dbReference type="ARBA" id="ARBA00022989"/>
    </source>
</evidence>
<comment type="caution">
    <text evidence="8">The sequence shown here is derived from an EMBL/GenBank/DDBJ whole genome shotgun (WGS) entry which is preliminary data.</text>
</comment>
<feature type="transmembrane region" description="Helical" evidence="7">
    <location>
        <begin position="314"/>
        <end position="337"/>
    </location>
</feature>
<reference evidence="8 9" key="1">
    <citation type="journal article" date="2019" name="Int. J. Syst. Evol. Microbiol.">
        <title>The Global Catalogue of Microorganisms (GCM) 10K type strain sequencing project: providing services to taxonomists for standard genome sequencing and annotation.</title>
        <authorList>
            <consortium name="The Broad Institute Genomics Platform"/>
            <consortium name="The Broad Institute Genome Sequencing Center for Infectious Disease"/>
            <person name="Wu L."/>
            <person name="Ma J."/>
        </authorList>
    </citation>
    <scope>NUCLEOTIDE SEQUENCE [LARGE SCALE GENOMIC DNA]</scope>
    <source>
        <strain evidence="8 9">JCM 16009</strain>
    </source>
</reference>
<evidence type="ECO:0000256" key="7">
    <source>
        <dbReference type="SAM" id="Phobius"/>
    </source>
</evidence>
<feature type="transmembrane region" description="Helical" evidence="7">
    <location>
        <begin position="382"/>
        <end position="410"/>
    </location>
</feature>
<feature type="region of interest" description="Disordered" evidence="6">
    <location>
        <begin position="1"/>
        <end position="136"/>
    </location>
</feature>
<evidence type="ECO:0000256" key="3">
    <source>
        <dbReference type="ARBA" id="ARBA00022692"/>
    </source>
</evidence>
<keyword evidence="9" id="KW-1185">Reference proteome</keyword>
<dbReference type="Pfam" id="PF03631">
    <property type="entry name" value="Virul_fac_BrkB"/>
    <property type="match status" value="1"/>
</dbReference>
<keyword evidence="4 7" id="KW-1133">Transmembrane helix</keyword>
<evidence type="ECO:0000256" key="5">
    <source>
        <dbReference type="ARBA" id="ARBA00023136"/>
    </source>
</evidence>